<dbReference type="AlphaFoldDB" id="A0AAP2G112"/>
<feature type="signal peptide" evidence="1">
    <location>
        <begin position="1"/>
        <end position="20"/>
    </location>
</feature>
<feature type="chain" id="PRO_5042853599" description="Outer membrane beta-barrel protein" evidence="1">
    <location>
        <begin position="21"/>
        <end position="231"/>
    </location>
</feature>
<dbReference type="EMBL" id="JAHCMY010000002">
    <property type="protein sequence ID" value="MBS9523312.1"/>
    <property type="molecule type" value="Genomic_DNA"/>
</dbReference>
<proteinExistence type="predicted"/>
<keyword evidence="3" id="KW-1185">Reference proteome</keyword>
<name>A0AAP2G112_9BACT</name>
<evidence type="ECO:0000313" key="3">
    <source>
        <dbReference type="Proteomes" id="UP001319104"/>
    </source>
</evidence>
<comment type="caution">
    <text evidence="2">The sequence shown here is derived from an EMBL/GenBank/DDBJ whole genome shotgun (WGS) entry which is preliminary data.</text>
</comment>
<sequence length="231" mass="26113">MKHFFLLLSFFSLCLVQAQAQSFNYKSPDRPWAAEIGAGASFVLADNSFPFDDQLTFRPTFGGSLGLTRNIRNNLGLKGTVGYQKVLGEALVSREERLAMGLNDQAYQFYGYTIFADIAPEIKYLNRTFINSRSHINMYTSLGVGAMMVLTDNQIQTGSGNQKRKNNFLTPILPLRTGVSYRFLPLYEASLEAGLLFTFSNNIDGRTNNNSIDDHILTFKFKLRKLFSFDY</sequence>
<evidence type="ECO:0008006" key="4">
    <source>
        <dbReference type="Google" id="ProtNLM"/>
    </source>
</evidence>
<evidence type="ECO:0000256" key="1">
    <source>
        <dbReference type="SAM" id="SignalP"/>
    </source>
</evidence>
<accession>A0AAP2G112</accession>
<keyword evidence="1" id="KW-0732">Signal</keyword>
<gene>
    <name evidence="2" type="ORF">KI659_04700</name>
</gene>
<protein>
    <recommendedName>
        <fullName evidence="4">Outer membrane beta-barrel protein</fullName>
    </recommendedName>
</protein>
<dbReference type="Proteomes" id="UP001319104">
    <property type="component" value="Unassembled WGS sequence"/>
</dbReference>
<dbReference type="RefSeq" id="WP_213944209.1">
    <property type="nucleotide sequence ID" value="NZ_JAHCMY010000002.1"/>
</dbReference>
<evidence type="ECO:0000313" key="2">
    <source>
        <dbReference type="EMBL" id="MBS9523312.1"/>
    </source>
</evidence>
<organism evidence="2 3">
    <name type="scientific">Litoribacter ruber</name>
    <dbReference type="NCBI Taxonomy" id="702568"/>
    <lineage>
        <taxon>Bacteria</taxon>
        <taxon>Pseudomonadati</taxon>
        <taxon>Bacteroidota</taxon>
        <taxon>Cytophagia</taxon>
        <taxon>Cytophagales</taxon>
        <taxon>Cyclobacteriaceae</taxon>
        <taxon>Litoribacter</taxon>
    </lineage>
</organism>
<reference evidence="2 3" key="1">
    <citation type="submission" date="2021-05" db="EMBL/GenBank/DDBJ databases">
        <authorList>
            <person name="Zhang Z.D."/>
            <person name="Osman G."/>
        </authorList>
    </citation>
    <scope>NUCLEOTIDE SEQUENCE [LARGE SCALE GENOMIC DNA]</scope>
    <source>
        <strain evidence="2 3">KCTC 32217</strain>
    </source>
</reference>